<reference evidence="1 2" key="1">
    <citation type="journal article" date="2019" name="Sci. Rep.">
        <title>A multi-omics analysis of the grapevine pathogen Lasiodiplodia theobromae reveals that temperature affects the expression of virulence- and pathogenicity-related genes.</title>
        <authorList>
            <person name="Felix C."/>
            <person name="Meneses R."/>
            <person name="Goncalves M.F.M."/>
            <person name="Tilleman L."/>
            <person name="Duarte A.S."/>
            <person name="Jorrin-Novo J.V."/>
            <person name="Van de Peer Y."/>
            <person name="Deforce D."/>
            <person name="Van Nieuwerburgh F."/>
            <person name="Esteves A.C."/>
            <person name="Alves A."/>
        </authorList>
    </citation>
    <scope>NUCLEOTIDE SEQUENCE [LARGE SCALE GENOMIC DNA]</scope>
    <source>
        <strain evidence="1 2">LA-SOL3</strain>
    </source>
</reference>
<comment type="caution">
    <text evidence="1">The sequence shown here is derived from an EMBL/GenBank/DDBJ whole genome shotgun (WGS) entry which is preliminary data.</text>
</comment>
<dbReference type="OrthoDB" id="4802432at2759"/>
<keyword evidence="2" id="KW-1185">Reference proteome</keyword>
<accession>A0A5N5CXL6</accession>
<proteinExistence type="predicted"/>
<dbReference type="EMBL" id="VCHE01000155">
    <property type="protein sequence ID" value="KAB2570024.1"/>
    <property type="molecule type" value="Genomic_DNA"/>
</dbReference>
<evidence type="ECO:0000313" key="2">
    <source>
        <dbReference type="Proteomes" id="UP000325902"/>
    </source>
</evidence>
<protein>
    <submittedName>
        <fullName evidence="1">Uncharacterized protein</fullName>
    </submittedName>
</protein>
<name>A0A5N5CXL6_9PEZI</name>
<organism evidence="1 2">
    <name type="scientific">Lasiodiplodia theobromae</name>
    <dbReference type="NCBI Taxonomy" id="45133"/>
    <lineage>
        <taxon>Eukaryota</taxon>
        <taxon>Fungi</taxon>
        <taxon>Dikarya</taxon>
        <taxon>Ascomycota</taxon>
        <taxon>Pezizomycotina</taxon>
        <taxon>Dothideomycetes</taxon>
        <taxon>Dothideomycetes incertae sedis</taxon>
        <taxon>Botryosphaeriales</taxon>
        <taxon>Botryosphaeriaceae</taxon>
        <taxon>Lasiodiplodia</taxon>
    </lineage>
</organism>
<sequence>MPLGLGEQPAVTPGSPDILCIAIRNLSMYLRDLRLEDLRVSPELFWPTVEQQRQQPASGPTPQPLWPHLETLYLNFEPVDSYGRFYADPIPEELAYNATQNTPVESIKRALPRRQCGLHQLIAAAGRAIFQGGMPRLQMMLLEIEARGLQVMLNFDGDERGNGGNFRLEWLSQPPVVWTDEVLEAWGLDWRMCEVGEEGWVIEEGTVVKQAAWSLVADLVPWR</sequence>
<dbReference type="Proteomes" id="UP000325902">
    <property type="component" value="Unassembled WGS sequence"/>
</dbReference>
<evidence type="ECO:0000313" key="1">
    <source>
        <dbReference type="EMBL" id="KAB2570024.1"/>
    </source>
</evidence>
<dbReference type="AlphaFoldDB" id="A0A5N5CXL6"/>
<gene>
    <name evidence="1" type="ORF">DBV05_g11303</name>
</gene>